<dbReference type="Pfam" id="PF00462">
    <property type="entry name" value="Glutaredoxin"/>
    <property type="match status" value="1"/>
</dbReference>
<dbReference type="GO" id="GO:0009055">
    <property type="term" value="F:electron transfer activity"/>
    <property type="evidence" value="ECO:0007669"/>
    <property type="project" value="TreeGrafter"/>
</dbReference>
<dbReference type="PROSITE" id="PS51354">
    <property type="entry name" value="GLUTAREDOXIN_2"/>
    <property type="match status" value="1"/>
</dbReference>
<reference evidence="2 3" key="1">
    <citation type="submission" date="2018-11" db="EMBL/GenBank/DDBJ databases">
        <title>Genomic Encyclopedia of Type Strains, Phase IV (KMG-IV): sequencing the most valuable type-strain genomes for metagenomic binning, comparative biology and taxonomic classification.</title>
        <authorList>
            <person name="Goeker M."/>
        </authorList>
    </citation>
    <scope>NUCLEOTIDE SEQUENCE [LARGE SCALE GENOMIC DNA]</scope>
    <source>
        <strain evidence="2 3">DSM 22027</strain>
    </source>
</reference>
<dbReference type="Gene3D" id="3.40.30.10">
    <property type="entry name" value="Glutaredoxin"/>
    <property type="match status" value="1"/>
</dbReference>
<evidence type="ECO:0000313" key="3">
    <source>
        <dbReference type="Proteomes" id="UP000276223"/>
    </source>
</evidence>
<dbReference type="InterPro" id="IPR002109">
    <property type="entry name" value="Glutaredoxin"/>
</dbReference>
<dbReference type="EMBL" id="RJVA01000011">
    <property type="protein sequence ID" value="ROQ93406.1"/>
    <property type="molecule type" value="Genomic_DNA"/>
</dbReference>
<proteinExistence type="predicted"/>
<gene>
    <name evidence="2" type="ORF">EDC27_1422</name>
</gene>
<sequence length="84" mass="9593">MSDKPVKLYALSTCIHCRHTKDFLNECGVAYDCVDVDTLQGEERQAMIEEVKRFNPNCTFPTILIGDKVIVGFRKDEIQEALNQ</sequence>
<dbReference type="AlphaFoldDB" id="A0A3N1V1J5"/>
<dbReference type="RefSeq" id="WP_123289914.1">
    <property type="nucleotide sequence ID" value="NZ_RJVA01000011.1"/>
</dbReference>
<dbReference type="OrthoDB" id="9795531at2"/>
<name>A0A3N1V1J5_9BACT</name>
<keyword evidence="3" id="KW-1185">Reference proteome</keyword>
<dbReference type="Proteomes" id="UP000276223">
    <property type="component" value="Unassembled WGS sequence"/>
</dbReference>
<organism evidence="2 3">
    <name type="scientific">Desulfosoma caldarium</name>
    <dbReference type="NCBI Taxonomy" id="610254"/>
    <lineage>
        <taxon>Bacteria</taxon>
        <taxon>Pseudomonadati</taxon>
        <taxon>Thermodesulfobacteriota</taxon>
        <taxon>Syntrophobacteria</taxon>
        <taxon>Syntrophobacterales</taxon>
        <taxon>Syntrophobacteraceae</taxon>
        <taxon>Desulfosoma</taxon>
    </lineage>
</organism>
<evidence type="ECO:0000259" key="1">
    <source>
        <dbReference type="Pfam" id="PF00462"/>
    </source>
</evidence>
<accession>A0A3N1V1J5</accession>
<feature type="domain" description="Glutaredoxin" evidence="1">
    <location>
        <begin position="6"/>
        <end position="70"/>
    </location>
</feature>
<evidence type="ECO:0000313" key="2">
    <source>
        <dbReference type="EMBL" id="ROQ93406.1"/>
    </source>
</evidence>
<dbReference type="SUPFAM" id="SSF52833">
    <property type="entry name" value="Thioredoxin-like"/>
    <property type="match status" value="1"/>
</dbReference>
<comment type="caution">
    <text evidence="2">The sequence shown here is derived from an EMBL/GenBank/DDBJ whole genome shotgun (WGS) entry which is preliminary data.</text>
</comment>
<dbReference type="CDD" id="cd02976">
    <property type="entry name" value="NrdH"/>
    <property type="match status" value="1"/>
</dbReference>
<protein>
    <submittedName>
        <fullName evidence="2">Glutaredoxin-like protein NrdH</fullName>
    </submittedName>
</protein>
<dbReference type="PANTHER" id="PTHR34386">
    <property type="entry name" value="GLUTAREDOXIN"/>
    <property type="match status" value="1"/>
</dbReference>
<dbReference type="PANTHER" id="PTHR34386:SF1">
    <property type="entry name" value="GLUTAREDOXIN-LIKE PROTEIN NRDH"/>
    <property type="match status" value="1"/>
</dbReference>
<dbReference type="InterPro" id="IPR051548">
    <property type="entry name" value="Grx-like_ET"/>
</dbReference>
<dbReference type="GO" id="GO:0045454">
    <property type="term" value="P:cell redox homeostasis"/>
    <property type="evidence" value="ECO:0007669"/>
    <property type="project" value="TreeGrafter"/>
</dbReference>
<dbReference type="InterPro" id="IPR036249">
    <property type="entry name" value="Thioredoxin-like_sf"/>
</dbReference>